<dbReference type="Gene3D" id="1.10.287.110">
    <property type="entry name" value="DnaJ domain"/>
    <property type="match status" value="1"/>
</dbReference>
<dbReference type="Proteomes" id="UP001628179">
    <property type="component" value="Unassembled WGS sequence"/>
</dbReference>
<dbReference type="RefSeq" id="XP_070922754.1">
    <property type="nucleotide sequence ID" value="XM_071066653.1"/>
</dbReference>
<evidence type="ECO:0000313" key="3">
    <source>
        <dbReference type="Proteomes" id="UP001628179"/>
    </source>
</evidence>
<accession>A0ABQ0GTL9</accession>
<evidence type="ECO:0000313" key="2">
    <source>
        <dbReference type="EMBL" id="GAB1321024.1"/>
    </source>
</evidence>
<dbReference type="GeneID" id="98181976"/>
<organism evidence="2 3">
    <name type="scientific">Madurella fahalii</name>
    <dbReference type="NCBI Taxonomy" id="1157608"/>
    <lineage>
        <taxon>Eukaryota</taxon>
        <taxon>Fungi</taxon>
        <taxon>Dikarya</taxon>
        <taxon>Ascomycota</taxon>
        <taxon>Pezizomycotina</taxon>
        <taxon>Sordariomycetes</taxon>
        <taxon>Sordariomycetidae</taxon>
        <taxon>Sordariales</taxon>
        <taxon>Sordariales incertae sedis</taxon>
        <taxon>Madurella</taxon>
    </lineage>
</organism>
<proteinExistence type="predicted"/>
<reference evidence="2 3" key="1">
    <citation type="submission" date="2024-09" db="EMBL/GenBank/DDBJ databases">
        <title>Itraconazole resistance in Madurella fahalii resulting from another homologue of gene encoding cytochrome P450 14-alpha sterol demethylase (CYP51).</title>
        <authorList>
            <person name="Yoshioka I."/>
            <person name="Fahal A.H."/>
            <person name="Kaneko S."/>
            <person name="Yaguchi T."/>
        </authorList>
    </citation>
    <scope>NUCLEOTIDE SEQUENCE [LARGE SCALE GENOMIC DNA]</scope>
    <source>
        <strain evidence="2 3">IFM 68171</strain>
    </source>
</reference>
<keyword evidence="3" id="KW-1185">Reference proteome</keyword>
<protein>
    <recommendedName>
        <fullName evidence="1">J domain-containing protein</fullName>
    </recommendedName>
</protein>
<dbReference type="InterPro" id="IPR001623">
    <property type="entry name" value="DnaJ_domain"/>
</dbReference>
<comment type="caution">
    <text evidence="2">The sequence shown here is derived from an EMBL/GenBank/DDBJ whole genome shotgun (WGS) entry which is preliminary data.</text>
</comment>
<dbReference type="SUPFAM" id="SSF46565">
    <property type="entry name" value="Chaperone J-domain"/>
    <property type="match status" value="1"/>
</dbReference>
<dbReference type="PROSITE" id="PS50076">
    <property type="entry name" value="DNAJ_2"/>
    <property type="match status" value="1"/>
</dbReference>
<sequence length="212" mass="24323">MDCVVEIPQFAKAMLALKPESFWTYISKVVQQPLWSTWVNFFGAQNMQFQRGNRTTRVLILSLVILLLLPLVEEDTTPYSVLGVTVTSSREEIFQAYTQALCGIRRSKVSSMLVNLLFTRVSRIHNSYQVLTDPLQRCMYHRFTGMADWYGVPESCSLETFIEDIKREKVLQVWDAFFNSSSLWGHVRSFSESTLPPAVYNLAAHIGVNLQK</sequence>
<evidence type="ECO:0000259" key="1">
    <source>
        <dbReference type="PROSITE" id="PS50076"/>
    </source>
</evidence>
<dbReference type="EMBL" id="BAAFSV010000006">
    <property type="protein sequence ID" value="GAB1321024.1"/>
    <property type="molecule type" value="Genomic_DNA"/>
</dbReference>
<dbReference type="InterPro" id="IPR036869">
    <property type="entry name" value="J_dom_sf"/>
</dbReference>
<feature type="domain" description="J" evidence="1">
    <location>
        <begin position="77"/>
        <end position="144"/>
    </location>
</feature>
<gene>
    <name evidence="2" type="ORF">MFIFM68171_11234</name>
</gene>
<name>A0ABQ0GTL9_9PEZI</name>